<dbReference type="HAMAP" id="MF_01629">
    <property type="entry name" value="PdxH"/>
    <property type="match status" value="1"/>
</dbReference>
<dbReference type="GO" id="GO:0008615">
    <property type="term" value="P:pyridoxine biosynthetic process"/>
    <property type="evidence" value="ECO:0007669"/>
    <property type="project" value="UniProtKB-UniRule"/>
</dbReference>
<dbReference type="PIRSF" id="PIRSF000190">
    <property type="entry name" value="Pyd_amn-ph_oxd"/>
    <property type="match status" value="1"/>
</dbReference>
<keyword evidence="2 5" id="KW-0285">Flavoprotein</keyword>
<comment type="pathway">
    <text evidence="5">Cofactor metabolism; pyridoxal 5'-phosphate salvage; pyridoxal 5'-phosphate from pyridoxamine 5'-phosphate: step 1/1.</text>
</comment>
<dbReference type="GO" id="GO:0010181">
    <property type="term" value="F:FMN binding"/>
    <property type="evidence" value="ECO:0007669"/>
    <property type="project" value="UniProtKB-UniRule"/>
</dbReference>
<evidence type="ECO:0000256" key="6">
    <source>
        <dbReference type="PIRSR" id="PIRSR000190-1"/>
    </source>
</evidence>
<dbReference type="SUPFAM" id="SSF50475">
    <property type="entry name" value="FMN-binding split barrel"/>
    <property type="match status" value="1"/>
</dbReference>
<proteinExistence type="inferred from homology"/>
<feature type="binding site" evidence="5 6">
    <location>
        <begin position="190"/>
        <end position="192"/>
    </location>
    <ligand>
        <name>substrate</name>
    </ligand>
</feature>
<keyword evidence="5" id="KW-0664">Pyridoxine biosynthesis</keyword>
<evidence type="ECO:0000256" key="5">
    <source>
        <dbReference type="HAMAP-Rule" id="MF_01629"/>
    </source>
</evidence>
<feature type="binding site" evidence="5 6">
    <location>
        <position position="122"/>
    </location>
    <ligand>
        <name>substrate</name>
    </ligand>
</feature>
<dbReference type="AlphaFoldDB" id="A0A6S6T5Q2"/>
<dbReference type="InterPro" id="IPR000659">
    <property type="entry name" value="Pyridox_Oxase"/>
</dbReference>
<dbReference type="InterPro" id="IPR011576">
    <property type="entry name" value="Pyridox_Oxase_N"/>
</dbReference>
<dbReference type="InterPro" id="IPR012349">
    <property type="entry name" value="Split_barrel_FMN-bd"/>
</dbReference>
<feature type="domain" description="Pyridoxine 5'-phosphate oxidase dimerisation C-terminal" evidence="9">
    <location>
        <begin position="171"/>
        <end position="212"/>
    </location>
</feature>
<evidence type="ECO:0000259" key="9">
    <source>
        <dbReference type="Pfam" id="PF10590"/>
    </source>
</evidence>
<name>A0A6S6T5Q2_9GAMM</name>
<feature type="binding site" evidence="5 7">
    <location>
        <position position="104"/>
    </location>
    <ligand>
        <name>FMN</name>
        <dbReference type="ChEBI" id="CHEBI:58210"/>
    </ligand>
</feature>
<evidence type="ECO:0000256" key="1">
    <source>
        <dbReference type="ARBA" id="ARBA00007301"/>
    </source>
</evidence>
<organism evidence="10">
    <name type="scientific">uncultured Thiotrichaceae bacterium</name>
    <dbReference type="NCBI Taxonomy" id="298394"/>
    <lineage>
        <taxon>Bacteria</taxon>
        <taxon>Pseudomonadati</taxon>
        <taxon>Pseudomonadota</taxon>
        <taxon>Gammaproteobacteria</taxon>
        <taxon>Thiotrichales</taxon>
        <taxon>Thiotrichaceae</taxon>
        <taxon>environmental samples</taxon>
    </lineage>
</organism>
<feature type="binding site" evidence="5 7">
    <location>
        <position position="82"/>
    </location>
    <ligand>
        <name>FMN</name>
        <dbReference type="ChEBI" id="CHEBI:58210"/>
    </ligand>
</feature>
<dbReference type="Pfam" id="PF10590">
    <property type="entry name" value="PNP_phzG_C"/>
    <property type="match status" value="1"/>
</dbReference>
<accession>A0A6S6T5Q2</accession>
<comment type="catalytic activity">
    <reaction evidence="5">
        <text>pyridoxine 5'-phosphate + O2 = pyridoxal 5'-phosphate + H2O2</text>
        <dbReference type="Rhea" id="RHEA:15149"/>
        <dbReference type="ChEBI" id="CHEBI:15379"/>
        <dbReference type="ChEBI" id="CHEBI:16240"/>
        <dbReference type="ChEBI" id="CHEBI:58589"/>
        <dbReference type="ChEBI" id="CHEBI:597326"/>
        <dbReference type="EC" id="1.4.3.5"/>
    </reaction>
</comment>
<feature type="domain" description="Pyridoxamine 5'-phosphate oxidase N-terminal" evidence="8">
    <location>
        <begin position="38"/>
        <end position="155"/>
    </location>
</feature>
<feature type="binding site" evidence="5 7">
    <location>
        <begin position="60"/>
        <end position="65"/>
    </location>
    <ligand>
        <name>FMN</name>
        <dbReference type="ChEBI" id="CHEBI:58210"/>
    </ligand>
</feature>
<reference evidence="10" key="1">
    <citation type="submission" date="2020-01" db="EMBL/GenBank/DDBJ databases">
        <authorList>
            <person name="Meier V. D."/>
            <person name="Meier V D."/>
        </authorList>
    </citation>
    <scope>NUCLEOTIDE SEQUENCE</scope>
    <source>
        <strain evidence="10">HLG_WM_MAG_08</strain>
    </source>
</reference>
<feature type="binding site" evidence="5 7">
    <location>
        <begin position="139"/>
        <end position="140"/>
    </location>
    <ligand>
        <name>FMN</name>
        <dbReference type="ChEBI" id="CHEBI:58210"/>
    </ligand>
</feature>
<dbReference type="InterPro" id="IPR019740">
    <property type="entry name" value="Pyridox_Oxase_CS"/>
</dbReference>
<comment type="similarity">
    <text evidence="1 5">Belongs to the pyridoxamine 5'-phosphate oxidase family.</text>
</comment>
<feature type="binding site" evidence="5 6">
    <location>
        <position position="130"/>
    </location>
    <ligand>
        <name>substrate</name>
    </ligand>
</feature>
<dbReference type="Gene3D" id="2.30.110.10">
    <property type="entry name" value="Electron Transport, Fmn-binding Protein, Chain A"/>
    <property type="match status" value="1"/>
</dbReference>
<evidence type="ECO:0000259" key="8">
    <source>
        <dbReference type="Pfam" id="PF01243"/>
    </source>
</evidence>
<comment type="catalytic activity">
    <reaction evidence="5">
        <text>pyridoxamine 5'-phosphate + O2 + H2O = pyridoxal 5'-phosphate + H2O2 + NH4(+)</text>
        <dbReference type="Rhea" id="RHEA:15817"/>
        <dbReference type="ChEBI" id="CHEBI:15377"/>
        <dbReference type="ChEBI" id="CHEBI:15379"/>
        <dbReference type="ChEBI" id="CHEBI:16240"/>
        <dbReference type="ChEBI" id="CHEBI:28938"/>
        <dbReference type="ChEBI" id="CHEBI:58451"/>
        <dbReference type="ChEBI" id="CHEBI:597326"/>
        <dbReference type="EC" id="1.4.3.5"/>
    </reaction>
</comment>
<feature type="binding site" evidence="5 7">
    <location>
        <position position="184"/>
    </location>
    <ligand>
        <name>FMN</name>
        <dbReference type="ChEBI" id="CHEBI:58210"/>
    </ligand>
</feature>
<dbReference type="NCBIfam" id="NF004231">
    <property type="entry name" value="PRK05679.1"/>
    <property type="match status" value="1"/>
</dbReference>
<evidence type="ECO:0000256" key="7">
    <source>
        <dbReference type="PIRSR" id="PIRSR000190-2"/>
    </source>
</evidence>
<comment type="caution">
    <text evidence="5">Lacks conserved residue(s) required for the propagation of feature annotation.</text>
</comment>
<protein>
    <recommendedName>
        <fullName evidence="5">Pyridoxine/pyridoxamine 5'-phosphate oxidase</fullName>
        <ecNumber evidence="5">1.4.3.5</ecNumber>
    </recommendedName>
    <alternativeName>
        <fullName evidence="5">PNP/PMP oxidase</fullName>
        <shortName evidence="5">PNPOx</shortName>
    </alternativeName>
    <alternativeName>
        <fullName evidence="5">Pyridoxal 5'-phosphate synthase</fullName>
    </alternativeName>
</protein>
<comment type="subunit">
    <text evidence="5">Homodimer.</text>
</comment>
<sequence length="212" mass="24211">MDLSALRNEYMQGGLVRDELSADPFAQFETWFNQATHSEVMEVNAMQLATVSALGAPALRTVLLKSFDEQGFVFYTNYGSQKAEHIAHNPRVTALFFWKELERQVEISGTAVRVPTAESLKYFLSRPRGSQLGAWVSAQSSAISSRGFLEQKLGEMKRKFGDGEIPLPDFWGGYRIVPETVEFWQGRPNRLHDRFEYRLQVENTWEIARLSP</sequence>
<comment type="cofactor">
    <cofactor evidence="5 7">
        <name>FMN</name>
        <dbReference type="ChEBI" id="CHEBI:58210"/>
    </cofactor>
    <text evidence="5 7">Binds 1 FMN per subunit.</text>
</comment>
<dbReference type="Pfam" id="PF01243">
    <property type="entry name" value="PNPOx_N"/>
    <property type="match status" value="1"/>
</dbReference>
<feature type="binding site" evidence="5 7">
    <location>
        <position position="194"/>
    </location>
    <ligand>
        <name>FMN</name>
        <dbReference type="ChEBI" id="CHEBI:58210"/>
    </ligand>
</feature>
<evidence type="ECO:0000256" key="2">
    <source>
        <dbReference type="ARBA" id="ARBA00022630"/>
    </source>
</evidence>
<dbReference type="GO" id="GO:0004733">
    <property type="term" value="F:pyridoxamine phosphate oxidase activity"/>
    <property type="evidence" value="ECO:0007669"/>
    <property type="project" value="UniProtKB-UniRule"/>
</dbReference>
<comment type="function">
    <text evidence="5">Catalyzes the oxidation of either pyridoxine 5'-phosphate (PNP) or pyridoxamine 5'-phosphate (PMP) into pyridoxal 5'-phosphate (PLP).</text>
</comment>
<feature type="binding site" evidence="5 6">
    <location>
        <position position="126"/>
    </location>
    <ligand>
        <name>substrate</name>
    </ligand>
</feature>
<dbReference type="EC" id="1.4.3.5" evidence="5"/>
<comment type="pathway">
    <text evidence="5">Cofactor metabolism; pyridoxal 5'-phosphate salvage; pyridoxal 5'-phosphate from pyridoxine 5'-phosphate: step 1/1.</text>
</comment>
<evidence type="ECO:0000313" key="10">
    <source>
        <dbReference type="EMBL" id="CAA6810463.1"/>
    </source>
</evidence>
<feature type="binding site" evidence="5 6">
    <location>
        <position position="65"/>
    </location>
    <ligand>
        <name>substrate</name>
    </ligand>
</feature>
<dbReference type="PANTHER" id="PTHR10851:SF0">
    <property type="entry name" value="PYRIDOXINE-5'-PHOSPHATE OXIDASE"/>
    <property type="match status" value="1"/>
</dbReference>
<dbReference type="EMBL" id="CACVAV010000166">
    <property type="protein sequence ID" value="CAA6810463.1"/>
    <property type="molecule type" value="Genomic_DNA"/>
</dbReference>
<evidence type="ECO:0000256" key="4">
    <source>
        <dbReference type="ARBA" id="ARBA00023002"/>
    </source>
</evidence>
<dbReference type="InterPro" id="IPR019576">
    <property type="entry name" value="Pyridoxamine_oxidase_dimer_C"/>
</dbReference>
<gene>
    <name evidence="5" type="primary">pdxH</name>
    <name evidence="10" type="ORF">HELGO_WM36827</name>
</gene>
<keyword evidence="4 5" id="KW-0560">Oxidoreductase</keyword>
<dbReference type="PANTHER" id="PTHR10851">
    <property type="entry name" value="PYRIDOXINE-5-PHOSPHATE OXIDASE"/>
    <property type="match status" value="1"/>
</dbReference>
<feature type="binding site" evidence="6">
    <location>
        <begin position="7"/>
        <end position="10"/>
    </location>
    <ligand>
        <name>substrate</name>
    </ligand>
</feature>
<dbReference type="NCBIfam" id="TIGR00558">
    <property type="entry name" value="pdxH"/>
    <property type="match status" value="1"/>
</dbReference>
<feature type="binding site" evidence="5 7">
    <location>
        <begin position="75"/>
        <end position="76"/>
    </location>
    <ligand>
        <name>FMN</name>
        <dbReference type="ChEBI" id="CHEBI:58210"/>
    </ligand>
</feature>
<dbReference type="PROSITE" id="PS01064">
    <property type="entry name" value="PYRIDOX_OXIDASE"/>
    <property type="match status" value="1"/>
</dbReference>
<dbReference type="UniPathway" id="UPA01068">
    <property type="reaction ID" value="UER00304"/>
</dbReference>
<evidence type="ECO:0000256" key="3">
    <source>
        <dbReference type="ARBA" id="ARBA00022643"/>
    </source>
</evidence>
<keyword evidence="3 5" id="KW-0288">FMN</keyword>